<comment type="caution">
    <text evidence="1">The sequence shown here is derived from an EMBL/GenBank/DDBJ whole genome shotgun (WGS) entry which is preliminary data.</text>
</comment>
<accession>A0A433XVK7</accession>
<evidence type="ECO:0000313" key="2">
    <source>
        <dbReference type="Proteomes" id="UP000279446"/>
    </source>
</evidence>
<sequence>MSTKILLHEEIRTVDFPAISNRYVNNSDALNECIAMIDLEIERIRRNPENSGAKCQYEPLSSIGFRKVKLFSSRSEQTLKGSRPDLRIIYRYDRIIDAVIIHTIAFRIKERPRPREDAYSIAESRTFIK</sequence>
<evidence type="ECO:0008006" key="3">
    <source>
        <dbReference type="Google" id="ProtNLM"/>
    </source>
</evidence>
<dbReference type="AlphaFoldDB" id="A0A433XVK7"/>
<organism evidence="1 2">
    <name type="scientific">Paenibacillus anaericanus</name>
    <dbReference type="NCBI Taxonomy" id="170367"/>
    <lineage>
        <taxon>Bacteria</taxon>
        <taxon>Bacillati</taxon>
        <taxon>Bacillota</taxon>
        <taxon>Bacilli</taxon>
        <taxon>Bacillales</taxon>
        <taxon>Paenibacillaceae</taxon>
        <taxon>Paenibacillus</taxon>
    </lineage>
</organism>
<name>A0A433XVK7_9BACL</name>
<protein>
    <recommendedName>
        <fullName evidence="3">Type II toxin-antitoxin system RelE/ParE family toxin</fullName>
    </recommendedName>
</protein>
<dbReference type="Proteomes" id="UP000279446">
    <property type="component" value="Unassembled WGS sequence"/>
</dbReference>
<proteinExistence type="predicted"/>
<dbReference type="RefSeq" id="WP_127195122.1">
    <property type="nucleotide sequence ID" value="NZ_RZNY01000051.1"/>
</dbReference>
<reference evidence="1 2" key="1">
    <citation type="submission" date="2018-12" db="EMBL/GenBank/DDBJ databases">
        <authorList>
            <person name="Sun L."/>
            <person name="Chen Z."/>
        </authorList>
    </citation>
    <scope>NUCLEOTIDE SEQUENCE [LARGE SCALE GENOMIC DNA]</scope>
    <source>
        <strain evidence="1 2">DSM 15890</strain>
    </source>
</reference>
<keyword evidence="2" id="KW-1185">Reference proteome</keyword>
<gene>
    <name evidence="1" type="ORF">EJP82_26785</name>
</gene>
<evidence type="ECO:0000313" key="1">
    <source>
        <dbReference type="EMBL" id="RUT38722.1"/>
    </source>
</evidence>
<dbReference type="EMBL" id="RZNY01000051">
    <property type="protein sequence ID" value="RUT38722.1"/>
    <property type="molecule type" value="Genomic_DNA"/>
</dbReference>